<evidence type="ECO:0000259" key="5">
    <source>
        <dbReference type="PROSITE" id="PS50931"/>
    </source>
</evidence>
<evidence type="ECO:0000256" key="3">
    <source>
        <dbReference type="ARBA" id="ARBA00023125"/>
    </source>
</evidence>
<dbReference type="PROSITE" id="PS50931">
    <property type="entry name" value="HTH_LYSR"/>
    <property type="match status" value="1"/>
</dbReference>
<evidence type="ECO:0000256" key="1">
    <source>
        <dbReference type="ARBA" id="ARBA00009437"/>
    </source>
</evidence>
<protein>
    <submittedName>
        <fullName evidence="6">LysR family transcriptional regulator</fullName>
    </submittedName>
</protein>
<dbReference type="InterPro" id="IPR036388">
    <property type="entry name" value="WH-like_DNA-bd_sf"/>
</dbReference>
<name>A0A4Q9G007_9RHOB</name>
<keyword evidence="2" id="KW-0805">Transcription regulation</keyword>
<evidence type="ECO:0000256" key="4">
    <source>
        <dbReference type="ARBA" id="ARBA00023163"/>
    </source>
</evidence>
<dbReference type="InterPro" id="IPR036390">
    <property type="entry name" value="WH_DNA-bd_sf"/>
</dbReference>
<accession>A0A4Q9G007</accession>
<reference evidence="6 7" key="1">
    <citation type="submission" date="2019-02" db="EMBL/GenBank/DDBJ databases">
        <title>Paracoccus subflavus sp. nov., isolated from marine sediment of the Pacific Ocean.</title>
        <authorList>
            <person name="Zhang G."/>
        </authorList>
    </citation>
    <scope>NUCLEOTIDE SEQUENCE [LARGE SCALE GENOMIC DNA]</scope>
    <source>
        <strain evidence="6 7">GY0581</strain>
    </source>
</reference>
<comment type="caution">
    <text evidence="6">The sequence shown here is derived from an EMBL/GenBank/DDBJ whole genome shotgun (WGS) entry which is preliminary data.</text>
</comment>
<dbReference type="PANTHER" id="PTHR30537">
    <property type="entry name" value="HTH-TYPE TRANSCRIPTIONAL REGULATOR"/>
    <property type="match status" value="1"/>
</dbReference>
<dbReference type="Proteomes" id="UP000293520">
    <property type="component" value="Unassembled WGS sequence"/>
</dbReference>
<keyword evidence="4" id="KW-0804">Transcription</keyword>
<evidence type="ECO:0000313" key="7">
    <source>
        <dbReference type="Proteomes" id="UP000293520"/>
    </source>
</evidence>
<dbReference type="InterPro" id="IPR000847">
    <property type="entry name" value="LysR_HTH_N"/>
</dbReference>
<dbReference type="GO" id="GO:0043565">
    <property type="term" value="F:sequence-specific DNA binding"/>
    <property type="evidence" value="ECO:0007669"/>
    <property type="project" value="TreeGrafter"/>
</dbReference>
<dbReference type="Pfam" id="PF00126">
    <property type="entry name" value="HTH_1"/>
    <property type="match status" value="1"/>
</dbReference>
<dbReference type="RefSeq" id="WP_130990870.1">
    <property type="nucleotide sequence ID" value="NZ_SISK01000005.1"/>
</dbReference>
<dbReference type="Gene3D" id="3.40.190.290">
    <property type="match status" value="1"/>
</dbReference>
<comment type="similarity">
    <text evidence="1">Belongs to the LysR transcriptional regulatory family.</text>
</comment>
<feature type="domain" description="HTH lysR-type" evidence="5">
    <location>
        <begin position="1"/>
        <end position="59"/>
    </location>
</feature>
<organism evidence="6 7">
    <name type="scientific">Paracoccus subflavus</name>
    <dbReference type="NCBI Taxonomy" id="2528244"/>
    <lineage>
        <taxon>Bacteria</taxon>
        <taxon>Pseudomonadati</taxon>
        <taxon>Pseudomonadota</taxon>
        <taxon>Alphaproteobacteria</taxon>
        <taxon>Rhodobacterales</taxon>
        <taxon>Paracoccaceae</taxon>
        <taxon>Paracoccus</taxon>
    </lineage>
</organism>
<dbReference type="SUPFAM" id="SSF53850">
    <property type="entry name" value="Periplasmic binding protein-like II"/>
    <property type="match status" value="1"/>
</dbReference>
<dbReference type="InterPro" id="IPR058163">
    <property type="entry name" value="LysR-type_TF_proteobact-type"/>
</dbReference>
<evidence type="ECO:0000313" key="6">
    <source>
        <dbReference type="EMBL" id="TBN40406.1"/>
    </source>
</evidence>
<dbReference type="GO" id="GO:0006351">
    <property type="term" value="P:DNA-templated transcription"/>
    <property type="evidence" value="ECO:0007669"/>
    <property type="project" value="TreeGrafter"/>
</dbReference>
<dbReference type="OrthoDB" id="9813056at2"/>
<dbReference type="GO" id="GO:0003700">
    <property type="term" value="F:DNA-binding transcription factor activity"/>
    <property type="evidence" value="ECO:0007669"/>
    <property type="project" value="InterPro"/>
</dbReference>
<evidence type="ECO:0000256" key="2">
    <source>
        <dbReference type="ARBA" id="ARBA00023015"/>
    </source>
</evidence>
<dbReference type="SUPFAM" id="SSF46785">
    <property type="entry name" value="Winged helix' DNA-binding domain"/>
    <property type="match status" value="1"/>
</dbReference>
<dbReference type="CDD" id="cd08422">
    <property type="entry name" value="PBP2_CrgA_like"/>
    <property type="match status" value="1"/>
</dbReference>
<proteinExistence type="inferred from homology"/>
<keyword evidence="3" id="KW-0238">DNA-binding</keyword>
<sequence length="306" mass="33552">MDLVDGMRVFVAAVETGSFAGAAGRVGISPKLASKYMAELEARMGTPLLYRTTRRLGLTTAGQRLMAQAPDWLDQLDEMASGLRDEQRGLSGTIRISAAVTHGEMVIAPLLRRFRTAHPDLVIDLRLSDRFVDLVADGIDLAVRIGKLDDSALMARRLGRMSLVLVASPGYLRNRGHPATPDDLPGHSCIRDTNMRGDGSWPLIDGGQERRVRVTGHFLVNSARSARDLALADEGIAFCPDHVVRDDLERNRLVQVLPHIRGPRLDIHAVYLRQRRMTRRSRDLLAFLVEALGGNTAQDQGGPDAG</sequence>
<dbReference type="AlphaFoldDB" id="A0A4Q9G007"/>
<dbReference type="EMBL" id="SISK01000005">
    <property type="protein sequence ID" value="TBN40406.1"/>
    <property type="molecule type" value="Genomic_DNA"/>
</dbReference>
<dbReference type="Gene3D" id="1.10.10.10">
    <property type="entry name" value="Winged helix-like DNA-binding domain superfamily/Winged helix DNA-binding domain"/>
    <property type="match status" value="1"/>
</dbReference>
<gene>
    <name evidence="6" type="ORF">EYE42_08395</name>
</gene>
<dbReference type="Pfam" id="PF03466">
    <property type="entry name" value="LysR_substrate"/>
    <property type="match status" value="1"/>
</dbReference>
<keyword evidence="7" id="KW-1185">Reference proteome</keyword>
<dbReference type="InterPro" id="IPR005119">
    <property type="entry name" value="LysR_subst-bd"/>
</dbReference>
<dbReference type="PANTHER" id="PTHR30537:SF5">
    <property type="entry name" value="HTH-TYPE TRANSCRIPTIONAL ACTIVATOR TTDR-RELATED"/>
    <property type="match status" value="1"/>
</dbReference>